<reference evidence="1 2" key="1">
    <citation type="submission" date="2020-08" db="EMBL/GenBank/DDBJ databases">
        <title>Complete genome sequence of Erwinia phage pEa_SNUABM_12.</title>
        <authorList>
            <person name="Kim S.G."/>
            <person name="Lee S.B."/>
            <person name="Park S.C."/>
        </authorList>
    </citation>
    <scope>NUCLEOTIDE SEQUENCE [LARGE SCALE GENOMIC DNA]</scope>
</reference>
<evidence type="ECO:0000313" key="2">
    <source>
        <dbReference type="Proteomes" id="UP000594095"/>
    </source>
</evidence>
<proteinExistence type="predicted"/>
<protein>
    <submittedName>
        <fullName evidence="1">Uncharacterized protein</fullName>
    </submittedName>
</protein>
<accession>A0A7L8ZLT4</accession>
<dbReference type="Proteomes" id="UP000594095">
    <property type="component" value="Genome"/>
</dbReference>
<evidence type="ECO:0000313" key="1">
    <source>
        <dbReference type="EMBL" id="QOI71287.1"/>
    </source>
</evidence>
<organism evidence="1 2">
    <name type="scientific">Erwinia phage pEa_SNUABM_12</name>
    <dbReference type="NCBI Taxonomy" id="2768773"/>
    <lineage>
        <taxon>Viruses</taxon>
        <taxon>Duplodnaviria</taxon>
        <taxon>Heunggongvirae</taxon>
        <taxon>Uroviricota</taxon>
        <taxon>Caudoviricetes</taxon>
        <taxon>Eneladusvirus</taxon>
        <taxon>Eneladusvirus BF</taxon>
    </lineage>
</organism>
<sequence length="160" mass="18756">MGLDISAYKNLQKEELKGDYGDERYEYAYQQDWVEFYTHNQPDVFQHEDVDGDYFYSSPNGRISMRAGSYSGYSIWRAKLSRFALSLPKDSYGNVPFNELIQYSDCEGVIGAKCSTKLANDFATYEIDARHVFDDYSFNMYKEWREMFEYASENGAVKFH</sequence>
<name>A0A7L8ZLT4_9CAUD</name>
<gene>
    <name evidence="1" type="ORF">pEaSNUABM12_00349</name>
</gene>
<dbReference type="EMBL" id="MT939486">
    <property type="protein sequence ID" value="QOI71287.1"/>
    <property type="molecule type" value="Genomic_DNA"/>
</dbReference>